<dbReference type="InterPro" id="IPR000795">
    <property type="entry name" value="T_Tr_GTP-bd_dom"/>
</dbReference>
<evidence type="ECO:0000256" key="3">
    <source>
        <dbReference type="ARBA" id="ARBA00022768"/>
    </source>
</evidence>
<dbReference type="CDD" id="cd04088">
    <property type="entry name" value="EFG_mtEFG_II"/>
    <property type="match status" value="1"/>
</dbReference>
<dbReference type="InterPro" id="IPR053905">
    <property type="entry name" value="EF-G-like_DII"/>
</dbReference>
<dbReference type="Pfam" id="PF00679">
    <property type="entry name" value="EFG_C"/>
    <property type="match status" value="1"/>
</dbReference>
<dbReference type="InterPro" id="IPR009000">
    <property type="entry name" value="Transl_B-barrel_sf"/>
</dbReference>
<reference evidence="9 10" key="1">
    <citation type="submission" date="2016-05" db="EMBL/GenBank/DDBJ databases">
        <authorList>
            <person name="Lavstsen T."/>
            <person name="Jespersen J.S."/>
        </authorList>
    </citation>
    <scope>NUCLEOTIDE SEQUENCE [LARGE SCALE GENOMIC DNA]</scope>
    <source>
        <strain evidence="9 10">B7-9</strain>
    </source>
</reference>
<gene>
    <name evidence="6" type="primary">fusA</name>
    <name evidence="9" type="ORF">A9Q02_16145</name>
</gene>
<dbReference type="SUPFAM" id="SSF50447">
    <property type="entry name" value="Translation proteins"/>
    <property type="match status" value="1"/>
</dbReference>
<proteinExistence type="inferred from homology"/>
<dbReference type="InterPro" id="IPR035647">
    <property type="entry name" value="EFG_III/V"/>
</dbReference>
<dbReference type="InterPro" id="IPR035649">
    <property type="entry name" value="EFG_V"/>
</dbReference>
<name>A0A2H3KLS1_9CHLR</name>
<dbReference type="GO" id="GO:0003924">
    <property type="term" value="F:GTPase activity"/>
    <property type="evidence" value="ECO:0007669"/>
    <property type="project" value="InterPro"/>
</dbReference>
<dbReference type="NCBIfam" id="TIGR00484">
    <property type="entry name" value="EF-G"/>
    <property type="match status" value="1"/>
</dbReference>
<keyword evidence="3 6" id="KW-0251">Elongation factor</keyword>
<evidence type="ECO:0000256" key="6">
    <source>
        <dbReference type="HAMAP-Rule" id="MF_00054"/>
    </source>
</evidence>
<keyword evidence="10" id="KW-1185">Reference proteome</keyword>
<dbReference type="InterPro" id="IPR027417">
    <property type="entry name" value="P-loop_NTPase"/>
</dbReference>
<dbReference type="InterPro" id="IPR005517">
    <property type="entry name" value="Transl_elong_EFG/EF2_IV"/>
</dbReference>
<evidence type="ECO:0000313" key="10">
    <source>
        <dbReference type="Proteomes" id="UP000220922"/>
    </source>
</evidence>
<feature type="domain" description="Tr-type G" evidence="8">
    <location>
        <begin position="8"/>
        <end position="286"/>
    </location>
</feature>
<dbReference type="InterPro" id="IPR005225">
    <property type="entry name" value="Small_GTP-bd"/>
</dbReference>
<evidence type="ECO:0000256" key="4">
    <source>
        <dbReference type="ARBA" id="ARBA00022917"/>
    </source>
</evidence>
<dbReference type="InterPro" id="IPR009022">
    <property type="entry name" value="EFG_III"/>
</dbReference>
<dbReference type="FunFam" id="3.40.50.300:FF:000029">
    <property type="entry name" value="Elongation factor G"/>
    <property type="match status" value="1"/>
</dbReference>
<dbReference type="CDD" id="cd16262">
    <property type="entry name" value="EFG_III"/>
    <property type="match status" value="1"/>
</dbReference>
<evidence type="ECO:0000256" key="2">
    <source>
        <dbReference type="ARBA" id="ARBA00022741"/>
    </source>
</evidence>
<dbReference type="Pfam" id="PF03764">
    <property type="entry name" value="EFG_IV"/>
    <property type="match status" value="1"/>
</dbReference>
<dbReference type="FunFam" id="3.30.230.10:FF:000003">
    <property type="entry name" value="Elongation factor G"/>
    <property type="match status" value="1"/>
</dbReference>
<protein>
    <recommendedName>
        <fullName evidence="6 7">Elongation factor G</fullName>
        <shortName evidence="6">EF-G</shortName>
    </recommendedName>
</protein>
<keyword evidence="4 6" id="KW-0648">Protein biosynthesis</keyword>
<dbReference type="Gene3D" id="3.30.70.240">
    <property type="match status" value="1"/>
</dbReference>
<dbReference type="GO" id="GO:0003746">
    <property type="term" value="F:translation elongation factor activity"/>
    <property type="evidence" value="ECO:0007669"/>
    <property type="project" value="UniProtKB-UniRule"/>
</dbReference>
<dbReference type="CDD" id="cd01434">
    <property type="entry name" value="EFG_mtEFG1_IV"/>
    <property type="match status" value="1"/>
</dbReference>
<comment type="function">
    <text evidence="6">Catalyzes the GTP-dependent ribosomal translocation step during translation elongation. During this step, the ribosome changes from the pre-translocational (PRE) to the post-translocational (POST) state as the newly formed A-site-bound peptidyl-tRNA and P-site-bound deacylated tRNA move to the P and E sites, respectively. Catalyzes the coordinated movement of the two tRNA molecules, the mRNA and conformational changes in the ribosome.</text>
</comment>
<dbReference type="AlphaFoldDB" id="A0A2H3KLS1"/>
<accession>A0A2H3KLS1</accession>
<dbReference type="CDD" id="cd03713">
    <property type="entry name" value="EFG_mtEFG_C"/>
    <property type="match status" value="1"/>
</dbReference>
<dbReference type="GO" id="GO:0032790">
    <property type="term" value="P:ribosome disassembly"/>
    <property type="evidence" value="ECO:0007669"/>
    <property type="project" value="TreeGrafter"/>
</dbReference>
<comment type="caution">
    <text evidence="9">The sequence shown here is derived from an EMBL/GenBank/DDBJ whole genome shotgun (WGS) entry which is preliminary data.</text>
</comment>
<feature type="binding site" evidence="6">
    <location>
        <begin position="17"/>
        <end position="24"/>
    </location>
    <ligand>
        <name>GTP</name>
        <dbReference type="ChEBI" id="CHEBI:37565"/>
    </ligand>
</feature>
<feature type="binding site" evidence="6">
    <location>
        <begin position="139"/>
        <end position="142"/>
    </location>
    <ligand>
        <name>GTP</name>
        <dbReference type="ChEBI" id="CHEBI:37565"/>
    </ligand>
</feature>
<dbReference type="PANTHER" id="PTHR43261:SF1">
    <property type="entry name" value="RIBOSOME-RELEASING FACTOR 2, MITOCHONDRIAL"/>
    <property type="match status" value="1"/>
</dbReference>
<dbReference type="InterPro" id="IPR041095">
    <property type="entry name" value="EFG_II"/>
</dbReference>
<dbReference type="SMART" id="SM00838">
    <property type="entry name" value="EFG_C"/>
    <property type="match status" value="1"/>
</dbReference>
<dbReference type="RefSeq" id="WP_097653672.1">
    <property type="nucleotide sequence ID" value="NZ_LYXE01000106.1"/>
</dbReference>
<dbReference type="NCBIfam" id="NF009379">
    <property type="entry name" value="PRK12740.1-3"/>
    <property type="match status" value="1"/>
</dbReference>
<dbReference type="SUPFAM" id="SSF54211">
    <property type="entry name" value="Ribosomal protein S5 domain 2-like"/>
    <property type="match status" value="1"/>
</dbReference>
<dbReference type="FunFam" id="3.30.70.240:FF:000001">
    <property type="entry name" value="Elongation factor G"/>
    <property type="match status" value="1"/>
</dbReference>
<dbReference type="PANTHER" id="PTHR43261">
    <property type="entry name" value="TRANSLATION ELONGATION FACTOR G-RELATED"/>
    <property type="match status" value="1"/>
</dbReference>
<comment type="similarity">
    <text evidence="1 6">Belongs to the TRAFAC class translation factor GTPase superfamily. Classic translation factor GTPase family. EF-G/EF-2 subfamily.</text>
</comment>
<dbReference type="CDD" id="cd01886">
    <property type="entry name" value="EF-G"/>
    <property type="match status" value="1"/>
</dbReference>
<dbReference type="Gene3D" id="3.30.230.10">
    <property type="match status" value="1"/>
</dbReference>
<dbReference type="InterPro" id="IPR020568">
    <property type="entry name" value="Ribosomal_Su5_D2-typ_SF"/>
</dbReference>
<dbReference type="InterPro" id="IPR000640">
    <property type="entry name" value="EFG_V-like"/>
</dbReference>
<evidence type="ECO:0000256" key="1">
    <source>
        <dbReference type="ARBA" id="ARBA00005870"/>
    </source>
</evidence>
<evidence type="ECO:0000313" key="9">
    <source>
        <dbReference type="EMBL" id="PDV98247.1"/>
    </source>
</evidence>
<dbReference type="GO" id="GO:0005737">
    <property type="term" value="C:cytoplasm"/>
    <property type="evidence" value="ECO:0007669"/>
    <property type="project" value="UniProtKB-SubCell"/>
</dbReference>
<dbReference type="SUPFAM" id="SSF52540">
    <property type="entry name" value="P-loop containing nucleoside triphosphate hydrolases"/>
    <property type="match status" value="1"/>
</dbReference>
<dbReference type="Gene3D" id="2.40.30.10">
    <property type="entry name" value="Translation factors"/>
    <property type="match status" value="1"/>
</dbReference>
<dbReference type="FunFam" id="2.40.30.10:FF:000006">
    <property type="entry name" value="Elongation factor G"/>
    <property type="match status" value="1"/>
</dbReference>
<dbReference type="PROSITE" id="PS51722">
    <property type="entry name" value="G_TR_2"/>
    <property type="match status" value="1"/>
</dbReference>
<comment type="subcellular location">
    <subcellularLocation>
        <location evidence="6">Cytoplasm</location>
    </subcellularLocation>
</comment>
<keyword evidence="6" id="KW-0963">Cytoplasm</keyword>
<dbReference type="NCBIfam" id="NF009381">
    <property type="entry name" value="PRK12740.1-5"/>
    <property type="match status" value="1"/>
</dbReference>
<dbReference type="HAMAP" id="MF_00054_B">
    <property type="entry name" value="EF_G_EF_2_B"/>
    <property type="match status" value="1"/>
</dbReference>
<keyword evidence="2 6" id="KW-0547">Nucleotide-binding</keyword>
<keyword evidence="5 6" id="KW-0342">GTP-binding</keyword>
<dbReference type="InterPro" id="IPR031157">
    <property type="entry name" value="G_TR_CS"/>
</dbReference>
<dbReference type="NCBIfam" id="TIGR00231">
    <property type="entry name" value="small_GTP"/>
    <property type="match status" value="1"/>
</dbReference>
<dbReference type="Pfam" id="PF22042">
    <property type="entry name" value="EF-G_D2"/>
    <property type="match status" value="1"/>
</dbReference>
<dbReference type="Gene3D" id="3.30.70.870">
    <property type="entry name" value="Elongation Factor G (Translational Gtpase), domain 3"/>
    <property type="match status" value="1"/>
</dbReference>
<dbReference type="EMBL" id="LYXE01000106">
    <property type="protein sequence ID" value="PDV98247.1"/>
    <property type="molecule type" value="Genomic_DNA"/>
</dbReference>
<dbReference type="Proteomes" id="UP000220922">
    <property type="component" value="Unassembled WGS sequence"/>
</dbReference>
<dbReference type="GO" id="GO:0005525">
    <property type="term" value="F:GTP binding"/>
    <property type="evidence" value="ECO:0007669"/>
    <property type="project" value="UniProtKB-UniRule"/>
</dbReference>
<sequence length="702" mass="77762">MPRQFELDKVRNIGIIAHIDAGKTTTTERILFYTGRTYKIGEVHEGTATMDWMPQEQERGITITSAATTAQWKLGDTVYRVNIIDTPGHVDFTVEVERSLRVLDGGVVVFDGVAGVEPQSETVWRQADKYSVPRVCFVNKMDRTGASFERCVDMIVDRLGAKPAVIQLPIGAEDTFKGVVDLLTMRATIYNDDLGKDVQEVDVPENMLARAQNARADLVEMIAETDDELTLLYLEGEDLSLEELKRGLRKATIEGKLVPVLCGAALKNKGVQKLLDAVVEFLPSPLERPPIQGTFPGHLLGEDDAELLLREVTDEAPFSGLVFKIVADPYVGKLAYFRVYSGTIEKGSYVLNSTRGQRERLGRILQMHANHREDIDTVYAGDIAAMVGPKQSFTGDTICDPDKPIVLESIRFPEPVVELAIEPKTKADQDKMAIALNRLSEEDPTFRVYTDQETGQTIIKGMGELHLEVIVDRMRREYKVEANQGKPQVSYRETISTASDIETRFVRQTGGKGQFAHVKIKFQPQEPGAGFEFVNQIVGGTVPREYIPAVEQGIKEAMQTGVMAGFPVVDLKAILYDGSFHEVDSSEMAFKIAASMSLKDGVRKGRPQLLEPIMKVETTTPEDFLGTVLGDLNSRRGRVEGMEARGNAQIVKAYVPLATMFGYTTDLRSATQGRATSSMEFDHYEALPDALAKEIIEKRSAS</sequence>
<organism evidence="9 10">
    <name type="scientific">Candidatus Chloroploca asiatica</name>
    <dbReference type="NCBI Taxonomy" id="1506545"/>
    <lineage>
        <taxon>Bacteria</taxon>
        <taxon>Bacillati</taxon>
        <taxon>Chloroflexota</taxon>
        <taxon>Chloroflexia</taxon>
        <taxon>Chloroflexales</taxon>
        <taxon>Chloroflexineae</taxon>
        <taxon>Oscillochloridaceae</taxon>
        <taxon>Candidatus Chloroploca</taxon>
    </lineage>
</organism>
<dbReference type="SUPFAM" id="SSF54980">
    <property type="entry name" value="EF-G C-terminal domain-like"/>
    <property type="match status" value="2"/>
</dbReference>
<dbReference type="Pfam" id="PF00009">
    <property type="entry name" value="GTP_EFTU"/>
    <property type="match status" value="1"/>
</dbReference>
<dbReference type="InterPro" id="IPR047872">
    <property type="entry name" value="EFG_IV"/>
</dbReference>
<dbReference type="PROSITE" id="PS00301">
    <property type="entry name" value="G_TR_1"/>
    <property type="match status" value="1"/>
</dbReference>
<dbReference type="FunFam" id="3.30.70.870:FF:000001">
    <property type="entry name" value="Elongation factor G"/>
    <property type="match status" value="1"/>
</dbReference>
<evidence type="ECO:0000256" key="5">
    <source>
        <dbReference type="ARBA" id="ARBA00023134"/>
    </source>
</evidence>
<dbReference type="OrthoDB" id="9804431at2"/>
<dbReference type="Gene3D" id="3.40.50.300">
    <property type="entry name" value="P-loop containing nucleotide triphosphate hydrolases"/>
    <property type="match status" value="1"/>
</dbReference>
<dbReference type="SMART" id="SM00889">
    <property type="entry name" value="EFG_IV"/>
    <property type="match status" value="1"/>
</dbReference>
<dbReference type="InterPro" id="IPR004540">
    <property type="entry name" value="Transl_elong_EFG/EF2"/>
</dbReference>
<evidence type="ECO:0000256" key="7">
    <source>
        <dbReference type="NCBIfam" id="TIGR00484"/>
    </source>
</evidence>
<evidence type="ECO:0000259" key="8">
    <source>
        <dbReference type="PROSITE" id="PS51722"/>
    </source>
</evidence>
<dbReference type="Pfam" id="PF14492">
    <property type="entry name" value="EFG_III"/>
    <property type="match status" value="1"/>
</dbReference>
<feature type="binding site" evidence="6">
    <location>
        <begin position="85"/>
        <end position="89"/>
    </location>
    <ligand>
        <name>GTP</name>
        <dbReference type="ChEBI" id="CHEBI:37565"/>
    </ligand>
</feature>
<dbReference type="PRINTS" id="PR00315">
    <property type="entry name" value="ELONGATNFCT"/>
</dbReference>
<dbReference type="InterPro" id="IPR014721">
    <property type="entry name" value="Ribsml_uS5_D2-typ_fold_subgr"/>
</dbReference>